<keyword evidence="2" id="KW-1133">Transmembrane helix</keyword>
<dbReference type="PANTHER" id="PTHR12943:SF27">
    <property type="entry name" value="HOMOCYSTEINE-INDUCED ENDOPLASMIC RETICULUM PROTEIN, ISOFORM A"/>
    <property type="match status" value="1"/>
</dbReference>
<feature type="region of interest" description="Disordered" evidence="1">
    <location>
        <begin position="197"/>
        <end position="236"/>
    </location>
</feature>
<feature type="region of interest" description="Disordered" evidence="1">
    <location>
        <begin position="658"/>
        <end position="723"/>
    </location>
</feature>
<feature type="compositionally biased region" description="Low complexity" evidence="1">
    <location>
        <begin position="198"/>
        <end position="211"/>
    </location>
</feature>
<feature type="compositionally biased region" description="Polar residues" evidence="1">
    <location>
        <begin position="217"/>
        <end position="236"/>
    </location>
</feature>
<feature type="region of interest" description="Disordered" evidence="1">
    <location>
        <begin position="250"/>
        <end position="273"/>
    </location>
</feature>
<reference evidence="3" key="2">
    <citation type="submission" date="2023-06" db="EMBL/GenBank/DDBJ databases">
        <authorList>
            <consortium name="Lawrence Berkeley National Laboratory"/>
            <person name="Haridas S."/>
            <person name="Hensen N."/>
            <person name="Bonometti L."/>
            <person name="Westerberg I."/>
            <person name="Brannstrom I.O."/>
            <person name="Guillou S."/>
            <person name="Cros-Aarteil S."/>
            <person name="Calhoun S."/>
            <person name="Kuo A."/>
            <person name="Mondo S."/>
            <person name="Pangilinan J."/>
            <person name="Riley R."/>
            <person name="Labutti K."/>
            <person name="Andreopoulos B."/>
            <person name="Lipzen A."/>
            <person name="Chen C."/>
            <person name="Yanf M."/>
            <person name="Daum C."/>
            <person name="Ng V."/>
            <person name="Clum A."/>
            <person name="Steindorff A."/>
            <person name="Ohm R."/>
            <person name="Martin F."/>
            <person name="Silar P."/>
            <person name="Natvig D."/>
            <person name="Lalanne C."/>
            <person name="Gautier V."/>
            <person name="Ament-Velasquez S.L."/>
            <person name="Kruys A."/>
            <person name="Hutchinson M.I."/>
            <person name="Powell A.J."/>
            <person name="Barry K."/>
            <person name="Miller A.N."/>
            <person name="Grigoriev I.V."/>
            <person name="Debuchy R."/>
            <person name="Gladieux P."/>
            <person name="Thoren M.H."/>
            <person name="Johannesson H."/>
        </authorList>
    </citation>
    <scope>NUCLEOTIDE SEQUENCE</scope>
    <source>
        <strain evidence="3">CBS 958.72</strain>
    </source>
</reference>
<dbReference type="PANTHER" id="PTHR12943">
    <property type="entry name" value="HOMOCYSTEINE-RESPONSIVE ENDOPLASMIC RETICULUM-RESIDENT UNIQUITIN-LIKE DOMAIN HERPUD PROTEIN FAMILY MEMBER"/>
    <property type="match status" value="1"/>
</dbReference>
<dbReference type="Gene3D" id="3.10.20.90">
    <property type="entry name" value="Phosphatidylinositol 3-kinase Catalytic Subunit, Chain A, domain 1"/>
    <property type="match status" value="1"/>
</dbReference>
<feature type="compositionally biased region" description="Polar residues" evidence="1">
    <location>
        <begin position="253"/>
        <end position="265"/>
    </location>
</feature>
<proteinExistence type="predicted"/>
<gene>
    <name evidence="3" type="ORF">B0T24DRAFT_711450</name>
</gene>
<keyword evidence="2" id="KW-0472">Membrane</keyword>
<organism evidence="3 4">
    <name type="scientific">Lasiosphaeria ovina</name>
    <dbReference type="NCBI Taxonomy" id="92902"/>
    <lineage>
        <taxon>Eukaryota</taxon>
        <taxon>Fungi</taxon>
        <taxon>Dikarya</taxon>
        <taxon>Ascomycota</taxon>
        <taxon>Pezizomycotina</taxon>
        <taxon>Sordariomycetes</taxon>
        <taxon>Sordariomycetidae</taxon>
        <taxon>Sordariales</taxon>
        <taxon>Lasiosphaeriaceae</taxon>
        <taxon>Lasiosphaeria</taxon>
    </lineage>
</organism>
<feature type="region of interest" description="Disordered" evidence="1">
    <location>
        <begin position="426"/>
        <end position="468"/>
    </location>
</feature>
<feature type="region of interest" description="Disordered" evidence="1">
    <location>
        <begin position="92"/>
        <end position="122"/>
    </location>
</feature>
<dbReference type="GO" id="GO:0030968">
    <property type="term" value="P:endoplasmic reticulum unfolded protein response"/>
    <property type="evidence" value="ECO:0007669"/>
    <property type="project" value="TreeGrafter"/>
</dbReference>
<dbReference type="InterPro" id="IPR029071">
    <property type="entry name" value="Ubiquitin-like_domsf"/>
</dbReference>
<feature type="compositionally biased region" description="Basic and acidic residues" evidence="1">
    <location>
        <begin position="701"/>
        <end position="716"/>
    </location>
</feature>
<feature type="transmembrane region" description="Helical" evidence="2">
    <location>
        <begin position="525"/>
        <end position="546"/>
    </location>
</feature>
<evidence type="ECO:0000256" key="1">
    <source>
        <dbReference type="SAM" id="MobiDB-lite"/>
    </source>
</evidence>
<feature type="compositionally biased region" description="Polar residues" evidence="1">
    <location>
        <begin position="687"/>
        <end position="699"/>
    </location>
</feature>
<keyword evidence="2" id="KW-0812">Transmembrane</keyword>
<dbReference type="EMBL" id="JAULSN010000008">
    <property type="protein sequence ID" value="KAK3366059.1"/>
    <property type="molecule type" value="Genomic_DNA"/>
</dbReference>
<keyword evidence="4" id="KW-1185">Reference proteome</keyword>
<evidence type="ECO:0000313" key="3">
    <source>
        <dbReference type="EMBL" id="KAK3366059.1"/>
    </source>
</evidence>
<dbReference type="SUPFAM" id="SSF54236">
    <property type="entry name" value="Ubiquitin-like"/>
    <property type="match status" value="1"/>
</dbReference>
<feature type="compositionally biased region" description="Low complexity" evidence="1">
    <location>
        <begin position="671"/>
        <end position="686"/>
    </location>
</feature>
<comment type="caution">
    <text evidence="3">The sequence shown here is derived from an EMBL/GenBank/DDBJ whole genome shotgun (WGS) entry which is preliminary data.</text>
</comment>
<feature type="compositionally biased region" description="Low complexity" evidence="1">
    <location>
        <begin position="445"/>
        <end position="457"/>
    </location>
</feature>
<accession>A0AAE0N1J4</accession>
<name>A0AAE0N1J4_9PEZI</name>
<feature type="region of interest" description="Disordered" evidence="1">
    <location>
        <begin position="567"/>
        <end position="590"/>
    </location>
</feature>
<sequence>MAEDEVTVAQSAAQAESPLVNLQIMSPSVGVGTLSFSGVPATTTVRQLKEKIREMLPSRPADEHQRLIHRGRLLAREADTLQDVFGLEMPMPTRDQSPAPGLPPAHTHQHHRAHNLRSGTPGWPTQMPGYAAPPGYAVPPGYAAPPGMAQVIQQHQQNQQQHHQTMVQWMNQLQRESNYRIQILAQQRRERAAMGFPDAQDNNAQGNAADHAGGRNSPATVPTVQTTTRELVSPNGQHFRVTVNETFAGPHSNHFQAVSGPTSNPAGRGPLSASDVQNIIRGADATQATQTMTDAMHRSASGASLASMASLANINGPIQPIQPGVTTPLHPSISRHASRTATPDPSVRSIGHGPGFMPTTFTQSQSQAHSQPSQGQPEVYILSSPSGPRGLLINGPSEMYTTPAFRLPYLPVRVTPPALQPWPAQVQIHQPQPQHQHQHQHQHHPQPQQNPIQRPLQAHGQIQQARGHRAAVRLQPGLPPGFRQMPAHPNNPGAGALMAAAWPHIWLIVRLVVFVWWFTSNDPSWSRWLTMVAIAIGVFVLNTGLLNGMANQAWEPFRQHLEGLIPLADPNRRPDPTPAPAPGPLRDGDGVAAVPATTPHAADPSPAQAAARLVANHRHANTNWLMDQVRRVERAGLLFLASIAPGVAERHIANLEAQERAERERREAEEAAAAAAAATAAAEATASQNGLQEAGTGQENEQDRGRIPEVRNRFPEEQPLVQI</sequence>
<reference evidence="3" key="1">
    <citation type="journal article" date="2023" name="Mol. Phylogenet. Evol.">
        <title>Genome-scale phylogeny and comparative genomics of the fungal order Sordariales.</title>
        <authorList>
            <person name="Hensen N."/>
            <person name="Bonometti L."/>
            <person name="Westerberg I."/>
            <person name="Brannstrom I.O."/>
            <person name="Guillou S."/>
            <person name="Cros-Aarteil S."/>
            <person name="Calhoun S."/>
            <person name="Haridas S."/>
            <person name="Kuo A."/>
            <person name="Mondo S."/>
            <person name="Pangilinan J."/>
            <person name="Riley R."/>
            <person name="LaButti K."/>
            <person name="Andreopoulos B."/>
            <person name="Lipzen A."/>
            <person name="Chen C."/>
            <person name="Yan M."/>
            <person name="Daum C."/>
            <person name="Ng V."/>
            <person name="Clum A."/>
            <person name="Steindorff A."/>
            <person name="Ohm R.A."/>
            <person name="Martin F."/>
            <person name="Silar P."/>
            <person name="Natvig D.O."/>
            <person name="Lalanne C."/>
            <person name="Gautier V."/>
            <person name="Ament-Velasquez S.L."/>
            <person name="Kruys A."/>
            <person name="Hutchinson M.I."/>
            <person name="Powell A.J."/>
            <person name="Barry K."/>
            <person name="Miller A.N."/>
            <person name="Grigoriev I.V."/>
            <person name="Debuchy R."/>
            <person name="Gladieux P."/>
            <person name="Hiltunen Thoren M."/>
            <person name="Johannesson H."/>
        </authorList>
    </citation>
    <scope>NUCLEOTIDE SEQUENCE</scope>
    <source>
        <strain evidence="3">CBS 958.72</strain>
    </source>
</reference>
<dbReference type="Proteomes" id="UP001287356">
    <property type="component" value="Unassembled WGS sequence"/>
</dbReference>
<dbReference type="AlphaFoldDB" id="A0AAE0N1J4"/>
<feature type="transmembrane region" description="Helical" evidence="2">
    <location>
        <begin position="493"/>
        <end position="519"/>
    </location>
</feature>
<feature type="compositionally biased region" description="Low complexity" evidence="1">
    <location>
        <begin position="363"/>
        <end position="376"/>
    </location>
</feature>
<evidence type="ECO:0008006" key="5">
    <source>
        <dbReference type="Google" id="ProtNLM"/>
    </source>
</evidence>
<dbReference type="InterPro" id="IPR039751">
    <property type="entry name" value="HERPUD1/2"/>
</dbReference>
<evidence type="ECO:0000256" key="2">
    <source>
        <dbReference type="SAM" id="Phobius"/>
    </source>
</evidence>
<feature type="compositionally biased region" description="Basic and acidic residues" evidence="1">
    <location>
        <begin position="658"/>
        <end position="669"/>
    </location>
</feature>
<evidence type="ECO:0000313" key="4">
    <source>
        <dbReference type="Proteomes" id="UP001287356"/>
    </source>
</evidence>
<protein>
    <recommendedName>
        <fullName evidence="5">Ubiquitin-like domain-containing protein</fullName>
    </recommendedName>
</protein>
<feature type="compositionally biased region" description="Low complexity" evidence="1">
    <location>
        <begin position="426"/>
        <end position="435"/>
    </location>
</feature>
<feature type="region of interest" description="Disordered" evidence="1">
    <location>
        <begin position="323"/>
        <end position="387"/>
    </location>
</feature>